<dbReference type="Gene3D" id="1.25.40.10">
    <property type="entry name" value="Tetratricopeptide repeat domain"/>
    <property type="match status" value="1"/>
</dbReference>
<accession>A0AAD4BLU9</accession>
<gene>
    <name evidence="2" type="ORF">L210DRAFT_3553385</name>
</gene>
<keyword evidence="3" id="KW-1185">Reference proteome</keyword>
<comment type="caution">
    <text evidence="2">The sequence shown here is derived from an EMBL/GenBank/DDBJ whole genome shotgun (WGS) entry which is preliminary data.</text>
</comment>
<dbReference type="InterPro" id="IPR011990">
    <property type="entry name" value="TPR-like_helical_dom_sf"/>
</dbReference>
<dbReference type="InterPro" id="IPR024983">
    <property type="entry name" value="CHAT_dom"/>
</dbReference>
<feature type="domain" description="CHAT" evidence="1">
    <location>
        <begin position="482"/>
        <end position="741"/>
    </location>
</feature>
<reference evidence="2" key="2">
    <citation type="journal article" date="2020" name="Nat. Commun.">
        <title>Large-scale genome sequencing of mycorrhizal fungi provides insights into the early evolution of symbiotic traits.</title>
        <authorList>
            <person name="Miyauchi S."/>
            <person name="Kiss E."/>
            <person name="Kuo A."/>
            <person name="Drula E."/>
            <person name="Kohler A."/>
            <person name="Sanchez-Garcia M."/>
            <person name="Morin E."/>
            <person name="Andreopoulos B."/>
            <person name="Barry K.W."/>
            <person name="Bonito G."/>
            <person name="Buee M."/>
            <person name="Carver A."/>
            <person name="Chen C."/>
            <person name="Cichocki N."/>
            <person name="Clum A."/>
            <person name="Culley D."/>
            <person name="Crous P.W."/>
            <person name="Fauchery L."/>
            <person name="Girlanda M."/>
            <person name="Hayes R.D."/>
            <person name="Keri Z."/>
            <person name="LaButti K."/>
            <person name="Lipzen A."/>
            <person name="Lombard V."/>
            <person name="Magnuson J."/>
            <person name="Maillard F."/>
            <person name="Murat C."/>
            <person name="Nolan M."/>
            <person name="Ohm R.A."/>
            <person name="Pangilinan J."/>
            <person name="Pereira M.F."/>
            <person name="Perotto S."/>
            <person name="Peter M."/>
            <person name="Pfister S."/>
            <person name="Riley R."/>
            <person name="Sitrit Y."/>
            <person name="Stielow J.B."/>
            <person name="Szollosi G."/>
            <person name="Zifcakova L."/>
            <person name="Stursova M."/>
            <person name="Spatafora J.W."/>
            <person name="Tedersoo L."/>
            <person name="Vaario L.M."/>
            <person name="Yamada A."/>
            <person name="Yan M."/>
            <person name="Wang P."/>
            <person name="Xu J."/>
            <person name="Bruns T."/>
            <person name="Baldrian P."/>
            <person name="Vilgalys R."/>
            <person name="Dunand C."/>
            <person name="Henrissat B."/>
            <person name="Grigoriev I.V."/>
            <person name="Hibbett D."/>
            <person name="Nagy L.G."/>
            <person name="Martin F.M."/>
        </authorList>
    </citation>
    <scope>NUCLEOTIDE SEQUENCE</scope>
    <source>
        <strain evidence="2">BED1</strain>
    </source>
</reference>
<reference evidence="2" key="1">
    <citation type="submission" date="2019-10" db="EMBL/GenBank/DDBJ databases">
        <authorList>
            <consortium name="DOE Joint Genome Institute"/>
            <person name="Kuo A."/>
            <person name="Miyauchi S."/>
            <person name="Kiss E."/>
            <person name="Drula E."/>
            <person name="Kohler A."/>
            <person name="Sanchez-Garcia M."/>
            <person name="Andreopoulos B."/>
            <person name="Barry K.W."/>
            <person name="Bonito G."/>
            <person name="Buee M."/>
            <person name="Carver A."/>
            <person name="Chen C."/>
            <person name="Cichocki N."/>
            <person name="Clum A."/>
            <person name="Culley D."/>
            <person name="Crous P.W."/>
            <person name="Fauchery L."/>
            <person name="Girlanda M."/>
            <person name="Hayes R."/>
            <person name="Keri Z."/>
            <person name="LaButti K."/>
            <person name="Lipzen A."/>
            <person name="Lombard V."/>
            <person name="Magnuson J."/>
            <person name="Maillard F."/>
            <person name="Morin E."/>
            <person name="Murat C."/>
            <person name="Nolan M."/>
            <person name="Ohm R."/>
            <person name="Pangilinan J."/>
            <person name="Pereira M."/>
            <person name="Perotto S."/>
            <person name="Peter M."/>
            <person name="Riley R."/>
            <person name="Sitrit Y."/>
            <person name="Stielow B."/>
            <person name="Szollosi G."/>
            <person name="Zifcakova L."/>
            <person name="Stursova M."/>
            <person name="Spatafora J.W."/>
            <person name="Tedersoo L."/>
            <person name="Vaario L.-M."/>
            <person name="Yamada A."/>
            <person name="Yan M."/>
            <person name="Wang P."/>
            <person name="Xu J."/>
            <person name="Bruns T."/>
            <person name="Baldrian P."/>
            <person name="Vilgalys R."/>
            <person name="Henrissat B."/>
            <person name="Grigoriev I.V."/>
            <person name="Hibbett D."/>
            <person name="Nagy L.G."/>
            <person name="Martin F.M."/>
        </authorList>
    </citation>
    <scope>NUCLEOTIDE SEQUENCE</scope>
    <source>
        <strain evidence="2">BED1</strain>
    </source>
</reference>
<dbReference type="Pfam" id="PF12770">
    <property type="entry name" value="CHAT"/>
    <property type="match status" value="1"/>
</dbReference>
<dbReference type="AlphaFoldDB" id="A0AAD4BLU9"/>
<evidence type="ECO:0000313" key="3">
    <source>
        <dbReference type="Proteomes" id="UP001194468"/>
    </source>
</evidence>
<evidence type="ECO:0000259" key="1">
    <source>
        <dbReference type="Pfam" id="PF12770"/>
    </source>
</evidence>
<name>A0AAD4BLU9_BOLED</name>
<sequence length="760" mass="84069">MEDLVEAVDLARQAVDFCQIGNPIRPLSLKTLAYCVSARYKQLKVTEDLNESVLLSREVLGLCPTGCPGRSAALDILATCLSDRYQQLKIMEVLDEAIVLGREALDLRPRGHPNRSNSLDNLASNLTIRYQQLKVIGDLDEAIVLGREGLDLIPIGHSDRSKPLNNLALHLFTRYSSLRVMEDLDEATVLGREAFDLCPQGHPDRSTMLSSLAQYLHSRFAQSKQVQDQDELFSLYAQLVQVTQIVFSNDLSAAREWIQVAEHFEHPTILLAYETSLRLLVQQVAILPSLPQSLVVLKNLTSSLAVDAFLAGLRNRSPTRAVELLEQGRGVFWSQLTRLRSPLDDVIASGPAGKTLAADLTHLASLIRNTLGSPAADQYDQLCHLNLKMQSVVTRIRELPGLSRFLLPLPFTDLQRAAIGGPVIIVNACKYSCDVLVIMPDGDPVHIPLQITLESVHDLSKELHTLTVRAARADVTREFAIFLRKLWDHIVFPIVDFLRTTTPPRSRIWWCPTGEFSALPLHAAAPYRKGQQSLSDLYISSYTPTLTALIRARRHSPSTSVASQGKHFVAIGQAKAAGETELPSVGAELDIIGQSVSDLATFMRIDGEDSCVSRVIEELGKNEWVHLACHGLPNRTQPLDSAFALHDGHFTVQQIIGCDLKNPEFAYLSACHTTVGYEESPDEVIHLASAMQFVGFRSVIGTMWAVDDGATTAIASTFYQYMVDEVGRLDHTRAAFALNKTMKSVKIPFDQRILYIHLGA</sequence>
<dbReference type="Proteomes" id="UP001194468">
    <property type="component" value="Unassembled WGS sequence"/>
</dbReference>
<proteinExistence type="predicted"/>
<organism evidence="2 3">
    <name type="scientific">Boletus edulis BED1</name>
    <dbReference type="NCBI Taxonomy" id="1328754"/>
    <lineage>
        <taxon>Eukaryota</taxon>
        <taxon>Fungi</taxon>
        <taxon>Dikarya</taxon>
        <taxon>Basidiomycota</taxon>
        <taxon>Agaricomycotina</taxon>
        <taxon>Agaricomycetes</taxon>
        <taxon>Agaricomycetidae</taxon>
        <taxon>Boletales</taxon>
        <taxon>Boletineae</taxon>
        <taxon>Boletaceae</taxon>
        <taxon>Boletoideae</taxon>
        <taxon>Boletus</taxon>
    </lineage>
</organism>
<protein>
    <submittedName>
        <fullName evidence="2">CHAT domain-containing protein</fullName>
    </submittedName>
</protein>
<dbReference type="EMBL" id="WHUW01000028">
    <property type="protein sequence ID" value="KAF8434591.1"/>
    <property type="molecule type" value="Genomic_DNA"/>
</dbReference>
<evidence type="ECO:0000313" key="2">
    <source>
        <dbReference type="EMBL" id="KAF8434591.1"/>
    </source>
</evidence>